<dbReference type="InterPro" id="IPR004161">
    <property type="entry name" value="EFTu-like_2"/>
</dbReference>
<protein>
    <recommendedName>
        <fullName evidence="3">Large ribosomal subunit assembly factor BipA</fullName>
        <ecNumber evidence="3">3.6.5.-</ecNumber>
    </recommendedName>
    <alternativeName>
        <fullName evidence="3">GTP-binding protein BipA</fullName>
    </alternativeName>
</protein>
<name>A0ABX0DAW8_9MICC</name>
<dbReference type="Gene3D" id="2.40.50.250">
    <property type="entry name" value="bipa protein"/>
    <property type="match status" value="1"/>
</dbReference>
<dbReference type="PANTHER" id="PTHR42908:SF8">
    <property type="entry name" value="TR-TYPE G DOMAIN-CONTAINING PROTEIN"/>
    <property type="match status" value="1"/>
</dbReference>
<dbReference type="InterPro" id="IPR000640">
    <property type="entry name" value="EFG_V-like"/>
</dbReference>
<dbReference type="InterPro" id="IPR031157">
    <property type="entry name" value="G_TR_CS"/>
</dbReference>
<evidence type="ECO:0000313" key="5">
    <source>
        <dbReference type="EMBL" id="NGN82881.1"/>
    </source>
</evidence>
<evidence type="ECO:0000313" key="6">
    <source>
        <dbReference type="Proteomes" id="UP000479226"/>
    </source>
</evidence>
<dbReference type="InterPro" id="IPR009000">
    <property type="entry name" value="Transl_B-barrel_sf"/>
</dbReference>
<reference evidence="5 6" key="1">
    <citation type="submission" date="2020-02" db="EMBL/GenBank/DDBJ databases">
        <title>Genome sequence of the type strain DSM 27180 of Arthrobacter silviterrae.</title>
        <authorList>
            <person name="Gao J."/>
            <person name="Sun J."/>
        </authorList>
    </citation>
    <scope>NUCLEOTIDE SEQUENCE [LARGE SCALE GENOMIC DNA]</scope>
    <source>
        <strain evidence="5 6">DSM 27180</strain>
    </source>
</reference>
<feature type="domain" description="Tr-type G" evidence="4">
    <location>
        <begin position="12"/>
        <end position="229"/>
    </location>
</feature>
<dbReference type="Gene3D" id="3.40.50.300">
    <property type="entry name" value="P-loop containing nucleotide triphosphate hydrolases"/>
    <property type="match status" value="1"/>
</dbReference>
<evidence type="ECO:0000256" key="1">
    <source>
        <dbReference type="ARBA" id="ARBA00022741"/>
    </source>
</evidence>
<dbReference type="InterPro" id="IPR006298">
    <property type="entry name" value="BipA"/>
</dbReference>
<keyword evidence="3" id="KW-0820">tRNA-binding</keyword>
<comment type="similarity">
    <text evidence="3">Belongs to the TRAFAC class translation factor GTPase superfamily. Classic translation factor GTPase family. BipA subfamily.</text>
</comment>
<dbReference type="Gene3D" id="2.40.30.10">
    <property type="entry name" value="Translation factors"/>
    <property type="match status" value="1"/>
</dbReference>
<dbReference type="InterPro" id="IPR035647">
    <property type="entry name" value="EFG_III/V"/>
</dbReference>
<accession>A0ABX0DAW8</accession>
<organism evidence="5 6">
    <name type="scientific">Arthrobacter silviterrae</name>
    <dbReference type="NCBI Taxonomy" id="2026658"/>
    <lineage>
        <taxon>Bacteria</taxon>
        <taxon>Bacillati</taxon>
        <taxon>Actinomycetota</taxon>
        <taxon>Actinomycetes</taxon>
        <taxon>Micrococcales</taxon>
        <taxon>Micrococcaceae</taxon>
        <taxon>Arthrobacter</taxon>
    </lineage>
</organism>
<dbReference type="PROSITE" id="PS51722">
    <property type="entry name" value="G_TR_2"/>
    <property type="match status" value="1"/>
</dbReference>
<dbReference type="Pfam" id="PF00009">
    <property type="entry name" value="GTP_EFTU"/>
    <property type="match status" value="1"/>
</dbReference>
<keyword evidence="3" id="KW-0963">Cytoplasm</keyword>
<keyword evidence="3" id="KW-0690">Ribosome biogenesis</keyword>
<dbReference type="CDD" id="cd16263">
    <property type="entry name" value="BipA_III"/>
    <property type="match status" value="1"/>
</dbReference>
<dbReference type="InterPro" id="IPR042116">
    <property type="entry name" value="TypA/BipA_C"/>
</dbReference>
<evidence type="ECO:0000259" key="4">
    <source>
        <dbReference type="PROSITE" id="PS51722"/>
    </source>
</evidence>
<dbReference type="EMBL" id="JAAKZI010000006">
    <property type="protein sequence ID" value="NGN82881.1"/>
    <property type="molecule type" value="Genomic_DNA"/>
</dbReference>
<dbReference type="PRINTS" id="PR00315">
    <property type="entry name" value="ELONGATNFCT"/>
</dbReference>
<proteinExistence type="inferred from homology"/>
<dbReference type="InterPro" id="IPR035651">
    <property type="entry name" value="BipA_V"/>
</dbReference>
<dbReference type="EC" id="3.6.5.-" evidence="3"/>
<dbReference type="InterPro" id="IPR027417">
    <property type="entry name" value="P-loop_NTPase"/>
</dbReference>
<comment type="caution">
    <text evidence="5">The sequence shown here is derived from an EMBL/GenBank/DDBJ whole genome shotgun (WGS) entry which is preliminary data.</text>
</comment>
<dbReference type="CDD" id="cd01891">
    <property type="entry name" value="TypA_BipA"/>
    <property type="match status" value="1"/>
</dbReference>
<feature type="binding site" evidence="3">
    <location>
        <begin position="24"/>
        <end position="29"/>
    </location>
    <ligand>
        <name>GTP</name>
        <dbReference type="ChEBI" id="CHEBI:37565"/>
    </ligand>
</feature>
<keyword evidence="3" id="KW-0694">RNA-binding</keyword>
<dbReference type="NCBIfam" id="TIGR01394">
    <property type="entry name" value="TypA_BipA"/>
    <property type="match status" value="1"/>
</dbReference>
<dbReference type="NCBIfam" id="TIGR00231">
    <property type="entry name" value="small_GTP"/>
    <property type="match status" value="1"/>
</dbReference>
<dbReference type="RefSeq" id="WP_165180975.1">
    <property type="nucleotide sequence ID" value="NZ_JAAKZI010000006.1"/>
</dbReference>
<comment type="subcellular location">
    <subcellularLocation>
        <location evidence="3">Cytoplasm</location>
    </subcellularLocation>
    <text evidence="3">Binds to ribosomes.</text>
</comment>
<keyword evidence="1 3" id="KW-0547">Nucleotide-binding</keyword>
<dbReference type="PROSITE" id="PS00301">
    <property type="entry name" value="G_TR_1"/>
    <property type="match status" value="1"/>
</dbReference>
<dbReference type="InterPro" id="IPR048876">
    <property type="entry name" value="BipA_C"/>
</dbReference>
<dbReference type="Pfam" id="PF21018">
    <property type="entry name" value="BipA_C"/>
    <property type="match status" value="1"/>
</dbReference>
<evidence type="ECO:0000256" key="3">
    <source>
        <dbReference type="HAMAP-Rule" id="MF_00849"/>
    </source>
</evidence>
<keyword evidence="3" id="KW-0699">rRNA-binding</keyword>
<dbReference type="SUPFAM" id="SSF50447">
    <property type="entry name" value="Translation proteins"/>
    <property type="match status" value="1"/>
</dbReference>
<dbReference type="InterPro" id="IPR047042">
    <property type="entry name" value="BipA_II"/>
</dbReference>
<keyword evidence="6" id="KW-1185">Reference proteome</keyword>
<dbReference type="Proteomes" id="UP000479226">
    <property type="component" value="Unassembled WGS sequence"/>
</dbReference>
<comment type="function">
    <text evidence="3">A 50S ribosomal subunit assembly protein with GTPase activity, required for 50S subunit assembly at low temperatures, may also play a role in translation. Binds GTP and analogs. Binds the 70S ribosome between the 30S and 50S subunits, in a similar position as ribosome-bound EF-G; it contacts a number of ribosomal proteins, both rRNAs and the A-site tRNA.</text>
</comment>
<keyword evidence="2 3" id="KW-0342">GTP-binding</keyword>
<dbReference type="PANTHER" id="PTHR42908">
    <property type="entry name" value="TRANSLATION ELONGATION FACTOR-RELATED"/>
    <property type="match status" value="1"/>
</dbReference>
<keyword evidence="3" id="KW-0378">Hydrolase</keyword>
<dbReference type="Gene3D" id="3.30.70.240">
    <property type="match status" value="1"/>
</dbReference>
<evidence type="ECO:0000256" key="2">
    <source>
        <dbReference type="ARBA" id="ARBA00023134"/>
    </source>
</evidence>
<dbReference type="Pfam" id="PF03144">
    <property type="entry name" value="GTP_EFTU_D2"/>
    <property type="match status" value="1"/>
</dbReference>
<dbReference type="CDD" id="cd03710">
    <property type="entry name" value="BipA_TypA_C"/>
    <property type="match status" value="1"/>
</dbReference>
<dbReference type="InterPro" id="IPR047041">
    <property type="entry name" value="BipA_GTP-bd_dom"/>
</dbReference>
<dbReference type="InterPro" id="IPR005225">
    <property type="entry name" value="Small_GTP-bd"/>
</dbReference>
<dbReference type="Gene3D" id="3.30.70.870">
    <property type="entry name" value="Elongation Factor G (Translational Gtpase), domain 3"/>
    <property type="match status" value="1"/>
</dbReference>
<dbReference type="InterPro" id="IPR047043">
    <property type="entry name" value="BipA_III"/>
</dbReference>
<feature type="binding site" evidence="3">
    <location>
        <begin position="144"/>
        <end position="147"/>
    </location>
    <ligand>
        <name>GTP</name>
        <dbReference type="ChEBI" id="CHEBI:37565"/>
    </ligand>
</feature>
<dbReference type="InterPro" id="IPR000795">
    <property type="entry name" value="T_Tr_GTP-bd_dom"/>
</dbReference>
<dbReference type="SUPFAM" id="SSF54980">
    <property type="entry name" value="EF-G C-terminal domain-like"/>
    <property type="match status" value="2"/>
</dbReference>
<dbReference type="HAMAP" id="MF_00849">
    <property type="entry name" value="BipA"/>
    <property type="match status" value="1"/>
</dbReference>
<gene>
    <name evidence="5" type="primary">typA</name>
    <name evidence="3" type="synonym">bipA</name>
    <name evidence="5" type="ORF">G6N77_05290</name>
</gene>
<dbReference type="Pfam" id="PF00679">
    <property type="entry name" value="EFG_C"/>
    <property type="match status" value="1"/>
</dbReference>
<comment type="subunit">
    <text evidence="3">Monomer.</text>
</comment>
<dbReference type="SUPFAM" id="SSF52540">
    <property type="entry name" value="P-loop containing nucleoside triphosphate hydrolases"/>
    <property type="match status" value="1"/>
</dbReference>
<dbReference type="CDD" id="cd03691">
    <property type="entry name" value="BipA_TypA_II"/>
    <property type="match status" value="1"/>
</dbReference>
<sequence length="638" mass="69521">MSDTSLNTASRNDLRNVAIVAHVDHGKTTLVDAMLKQTHSFAEHGNVAERVMDSGDLEREKGITILAKNTTVAYNGPSADGTVMTINVIDTPGHADFGGEVERGLSMVDGVVLLVDASEGPLPQTRFVLRKALAAKLPVILLVNKTDRPDARIDEVVAESMDLLLGLASDMSDEVPDLDLDAVLNVPVVYASGKLGRASLTQPANGEAPDNEDLEPLFKTILEHIPAPRYNPEGVLQAHVTNLDASPFLGRLALLRIFNGTLRKGQTVAWYRHDGTIKPVKITELLATQALTRVPAESAGPGEIVAVAGIEDITIGETLTDLEDPQPLPLITVDPPAISMTIGINTSPIAGRVKGHKVTARQVKDRLDKELVGNVSLRVLPTERPDAWEVQGRGELALSILVEQMRREGFELTVGKPQVVTKQVDGKTHEPMDHMTIDVPEEYLGGVTQLMAARKGRMINMANHGTGWCRMEFIVPARGLIGFRTRFLTDTRGAGIASSIAEGYEPWAGPIEYRTNGSIVADRSGVVTPFAMIKLQERMNFFVQPTSEVYEGMIVGENSRSDDMDVNITREKQLTNMRAASSDTFENMTPPRTLTLEESLEFAREDECVEVTPESIRIRKVILNAGDRAKAFRSRAKA</sequence>
<comment type="catalytic activity">
    <reaction evidence="3">
        <text>GTP + H2O = GDP + phosphate + H(+)</text>
        <dbReference type="Rhea" id="RHEA:19669"/>
        <dbReference type="ChEBI" id="CHEBI:15377"/>
        <dbReference type="ChEBI" id="CHEBI:15378"/>
        <dbReference type="ChEBI" id="CHEBI:37565"/>
        <dbReference type="ChEBI" id="CHEBI:43474"/>
        <dbReference type="ChEBI" id="CHEBI:58189"/>
    </reaction>
</comment>